<dbReference type="InterPro" id="IPR036271">
    <property type="entry name" value="Tet_transcr_reg_TetR-rel_C_sf"/>
</dbReference>
<dbReference type="OrthoDB" id="3237195at2"/>
<dbReference type="Pfam" id="PF00440">
    <property type="entry name" value="TetR_N"/>
    <property type="match status" value="1"/>
</dbReference>
<dbReference type="PRINTS" id="PR00455">
    <property type="entry name" value="HTHTETR"/>
</dbReference>
<dbReference type="PROSITE" id="PS50977">
    <property type="entry name" value="HTH_TETR_2"/>
    <property type="match status" value="1"/>
</dbReference>
<evidence type="ECO:0000259" key="5">
    <source>
        <dbReference type="PROSITE" id="PS50977"/>
    </source>
</evidence>
<keyword evidence="2 4" id="KW-0238">DNA-binding</keyword>
<accession>A0A101V629</accession>
<reference evidence="6 7" key="1">
    <citation type="submission" date="2015-10" db="EMBL/GenBank/DDBJ databases">
        <title>Draft genome sequence of Streptomyces sp. RV15, isolated from a marine sponge.</title>
        <authorList>
            <person name="Ruckert C."/>
            <person name="Abdelmohsen U.R."/>
            <person name="Winkler A."/>
            <person name="Hentschel U."/>
            <person name="Kalinowski J."/>
            <person name="Kampfer P."/>
            <person name="Glaeser S."/>
        </authorList>
    </citation>
    <scope>NUCLEOTIDE SEQUENCE [LARGE SCALE GENOMIC DNA]</scope>
    <source>
        <strain evidence="6 7">RV15</strain>
    </source>
</reference>
<evidence type="ECO:0000313" key="6">
    <source>
        <dbReference type="EMBL" id="KUO23163.1"/>
    </source>
</evidence>
<proteinExistence type="predicted"/>
<protein>
    <recommendedName>
        <fullName evidence="5">HTH tetR-type domain-containing protein</fullName>
    </recommendedName>
</protein>
<dbReference type="PANTHER" id="PTHR30055:SF234">
    <property type="entry name" value="HTH-TYPE TRANSCRIPTIONAL REGULATOR BETI"/>
    <property type="match status" value="1"/>
</dbReference>
<dbReference type="InterPro" id="IPR047923">
    <property type="entry name" value="ArpA-like"/>
</dbReference>
<gene>
    <name evidence="6" type="ORF">AQJ91_00105</name>
</gene>
<dbReference type="InterPro" id="IPR050109">
    <property type="entry name" value="HTH-type_TetR-like_transc_reg"/>
</dbReference>
<dbReference type="STRING" id="909626.AQJ91_00105"/>
<organism evidence="6 7">
    <name type="scientific">Streptomyces dysideae</name>
    <dbReference type="NCBI Taxonomy" id="909626"/>
    <lineage>
        <taxon>Bacteria</taxon>
        <taxon>Bacillati</taxon>
        <taxon>Actinomycetota</taxon>
        <taxon>Actinomycetes</taxon>
        <taxon>Kitasatosporales</taxon>
        <taxon>Streptomycetaceae</taxon>
        <taxon>Streptomyces</taxon>
    </lineage>
</organism>
<dbReference type="Proteomes" id="UP000053260">
    <property type="component" value="Unassembled WGS sequence"/>
</dbReference>
<keyword evidence="3" id="KW-0804">Transcription</keyword>
<sequence>MAMQERAIRTRNALIKAAAELFDQDGPASASLATISARAGVSNGALHFHFPNKAALLDAVVVAAEGRLRWITRPREVRAVQLLIDASHELVQGLGRDVVLRAGFRLSGQGEGSGSAPDLWRAWQKWVEDTLTRAGKEGSLLTDESPHEVAAVVVAMAAGLEALGESDAGWLERSVLARFWALVLPRVVGAAARHHFVPSGRGDR</sequence>
<feature type="domain" description="HTH tetR-type" evidence="5">
    <location>
        <begin position="8"/>
        <end position="68"/>
    </location>
</feature>
<evidence type="ECO:0000256" key="4">
    <source>
        <dbReference type="PROSITE-ProRule" id="PRU00335"/>
    </source>
</evidence>
<feature type="DNA-binding region" description="H-T-H motif" evidence="4">
    <location>
        <begin position="31"/>
        <end position="50"/>
    </location>
</feature>
<evidence type="ECO:0000256" key="2">
    <source>
        <dbReference type="ARBA" id="ARBA00023125"/>
    </source>
</evidence>
<keyword evidence="7" id="KW-1185">Reference proteome</keyword>
<dbReference type="InterPro" id="IPR001647">
    <property type="entry name" value="HTH_TetR"/>
</dbReference>
<dbReference type="GO" id="GO:0000976">
    <property type="term" value="F:transcription cis-regulatory region binding"/>
    <property type="evidence" value="ECO:0007669"/>
    <property type="project" value="TreeGrafter"/>
</dbReference>
<dbReference type="SUPFAM" id="SSF46689">
    <property type="entry name" value="Homeodomain-like"/>
    <property type="match status" value="1"/>
</dbReference>
<dbReference type="AlphaFoldDB" id="A0A101V629"/>
<dbReference type="NCBIfam" id="NF041196">
    <property type="entry name" value="ScbR_bind_reg"/>
    <property type="match status" value="1"/>
</dbReference>
<evidence type="ECO:0000313" key="7">
    <source>
        <dbReference type="Proteomes" id="UP000053260"/>
    </source>
</evidence>
<name>A0A101V629_9ACTN</name>
<dbReference type="Gene3D" id="1.10.357.10">
    <property type="entry name" value="Tetracycline Repressor, domain 2"/>
    <property type="match status" value="1"/>
</dbReference>
<dbReference type="RefSeq" id="WP_067014308.1">
    <property type="nucleotide sequence ID" value="NZ_KQ949075.1"/>
</dbReference>
<dbReference type="GO" id="GO:0003700">
    <property type="term" value="F:DNA-binding transcription factor activity"/>
    <property type="evidence" value="ECO:0007669"/>
    <property type="project" value="TreeGrafter"/>
</dbReference>
<evidence type="ECO:0000256" key="3">
    <source>
        <dbReference type="ARBA" id="ARBA00023163"/>
    </source>
</evidence>
<dbReference type="InterPro" id="IPR009057">
    <property type="entry name" value="Homeodomain-like_sf"/>
</dbReference>
<dbReference type="EMBL" id="LMXB01000001">
    <property type="protein sequence ID" value="KUO23163.1"/>
    <property type="molecule type" value="Genomic_DNA"/>
</dbReference>
<keyword evidence="1" id="KW-0805">Transcription regulation</keyword>
<dbReference type="SUPFAM" id="SSF48498">
    <property type="entry name" value="Tetracyclin repressor-like, C-terminal domain"/>
    <property type="match status" value="1"/>
</dbReference>
<dbReference type="PROSITE" id="PS01081">
    <property type="entry name" value="HTH_TETR_1"/>
    <property type="match status" value="1"/>
</dbReference>
<dbReference type="PANTHER" id="PTHR30055">
    <property type="entry name" value="HTH-TYPE TRANSCRIPTIONAL REGULATOR RUTR"/>
    <property type="match status" value="1"/>
</dbReference>
<evidence type="ECO:0000256" key="1">
    <source>
        <dbReference type="ARBA" id="ARBA00023015"/>
    </source>
</evidence>
<dbReference type="InterPro" id="IPR023772">
    <property type="entry name" value="DNA-bd_HTH_TetR-type_CS"/>
</dbReference>
<comment type="caution">
    <text evidence="6">The sequence shown here is derived from an EMBL/GenBank/DDBJ whole genome shotgun (WGS) entry which is preliminary data.</text>
</comment>